<name>A0A2J6R728_HYAVF</name>
<evidence type="ECO:0000313" key="3">
    <source>
        <dbReference type="Proteomes" id="UP000235786"/>
    </source>
</evidence>
<feature type="region of interest" description="Disordered" evidence="1">
    <location>
        <begin position="55"/>
        <end position="100"/>
    </location>
</feature>
<organism evidence="2 3">
    <name type="scientific">Hyaloscypha variabilis (strain UAMH 11265 / GT02V1 / F)</name>
    <name type="common">Meliniomyces variabilis</name>
    <dbReference type="NCBI Taxonomy" id="1149755"/>
    <lineage>
        <taxon>Eukaryota</taxon>
        <taxon>Fungi</taxon>
        <taxon>Dikarya</taxon>
        <taxon>Ascomycota</taxon>
        <taxon>Pezizomycotina</taxon>
        <taxon>Leotiomycetes</taxon>
        <taxon>Helotiales</taxon>
        <taxon>Hyaloscyphaceae</taxon>
        <taxon>Hyaloscypha</taxon>
        <taxon>Hyaloscypha variabilis</taxon>
    </lineage>
</organism>
<keyword evidence="3" id="KW-1185">Reference proteome</keyword>
<dbReference type="Proteomes" id="UP000235786">
    <property type="component" value="Unassembled WGS sequence"/>
</dbReference>
<feature type="compositionally biased region" description="Polar residues" evidence="1">
    <location>
        <begin position="79"/>
        <end position="100"/>
    </location>
</feature>
<evidence type="ECO:0000313" key="2">
    <source>
        <dbReference type="EMBL" id="PMD34322.1"/>
    </source>
</evidence>
<evidence type="ECO:0000256" key="1">
    <source>
        <dbReference type="SAM" id="MobiDB-lite"/>
    </source>
</evidence>
<protein>
    <submittedName>
        <fullName evidence="2">Uncharacterized protein</fullName>
    </submittedName>
</protein>
<accession>A0A2J6R728</accession>
<sequence>MARQAESFVKLEEDLESREDDALIPKRVPLLMLQKIADFCAQTLRETSEAKKLLQDLERGQREGNGSKDFNSSKDRSQKTQPDISGETSNNIFRIPSTTLLKPQKDPERIRILEEFWDKIVPYSLDDFVSGSVSEIAERFSFKPRPHSSNVPSLDEALSQMSEFEAAFDETPN</sequence>
<dbReference type="AlphaFoldDB" id="A0A2J6R728"/>
<proteinExistence type="predicted"/>
<feature type="compositionally biased region" description="Basic and acidic residues" evidence="1">
    <location>
        <begin position="55"/>
        <end position="78"/>
    </location>
</feature>
<reference evidence="2 3" key="1">
    <citation type="submission" date="2016-04" db="EMBL/GenBank/DDBJ databases">
        <title>A degradative enzymes factory behind the ericoid mycorrhizal symbiosis.</title>
        <authorList>
            <consortium name="DOE Joint Genome Institute"/>
            <person name="Martino E."/>
            <person name="Morin E."/>
            <person name="Grelet G."/>
            <person name="Kuo A."/>
            <person name="Kohler A."/>
            <person name="Daghino S."/>
            <person name="Barry K."/>
            <person name="Choi C."/>
            <person name="Cichocki N."/>
            <person name="Clum A."/>
            <person name="Copeland A."/>
            <person name="Hainaut M."/>
            <person name="Haridas S."/>
            <person name="Labutti K."/>
            <person name="Lindquist E."/>
            <person name="Lipzen A."/>
            <person name="Khouja H.-R."/>
            <person name="Murat C."/>
            <person name="Ohm R."/>
            <person name="Olson A."/>
            <person name="Spatafora J."/>
            <person name="Veneault-Fourrey C."/>
            <person name="Henrissat B."/>
            <person name="Grigoriev I."/>
            <person name="Martin F."/>
            <person name="Perotto S."/>
        </authorList>
    </citation>
    <scope>NUCLEOTIDE SEQUENCE [LARGE SCALE GENOMIC DNA]</scope>
    <source>
        <strain evidence="2 3">F</strain>
    </source>
</reference>
<gene>
    <name evidence="2" type="ORF">L207DRAFT_534664</name>
</gene>
<dbReference type="EMBL" id="KZ613954">
    <property type="protein sequence ID" value="PMD34322.1"/>
    <property type="molecule type" value="Genomic_DNA"/>
</dbReference>